<evidence type="ECO:0000313" key="2">
    <source>
        <dbReference type="EMBL" id="MPR36609.1"/>
    </source>
</evidence>
<comment type="caution">
    <text evidence="2">The sequence shown here is derived from an EMBL/GenBank/DDBJ whole genome shotgun (WGS) entry which is preliminary data.</text>
</comment>
<protein>
    <recommendedName>
        <fullName evidence="4">Secreted protein</fullName>
    </recommendedName>
</protein>
<gene>
    <name evidence="2" type="ORF">GBK04_25515</name>
</gene>
<feature type="chain" id="PRO_5028841227" description="Secreted protein" evidence="1">
    <location>
        <begin position="25"/>
        <end position="131"/>
    </location>
</feature>
<dbReference type="EMBL" id="WHLY01000002">
    <property type="protein sequence ID" value="MPR36609.1"/>
    <property type="molecule type" value="Genomic_DNA"/>
</dbReference>
<sequence length="131" mass="14337">MKRNAILWLTLACTASILPWMCFGQTGPASGSRQEPLPTASPLPGAVYMLEGERFPFPAGVAVSERQWEYERRQRTITRTVQLAVDAQLPPVTAPCVCPPPARPPRWAWVRPALRGFGAGVLAGALLINMR</sequence>
<accession>A0A7C9FRT3</accession>
<proteinExistence type="predicted"/>
<keyword evidence="3" id="KW-1185">Reference proteome</keyword>
<organism evidence="2 3">
    <name type="scientific">Salmonirosea aquatica</name>
    <dbReference type="NCBI Taxonomy" id="2654236"/>
    <lineage>
        <taxon>Bacteria</taxon>
        <taxon>Pseudomonadati</taxon>
        <taxon>Bacteroidota</taxon>
        <taxon>Cytophagia</taxon>
        <taxon>Cytophagales</taxon>
        <taxon>Spirosomataceae</taxon>
        <taxon>Salmonirosea</taxon>
    </lineage>
</organism>
<feature type="signal peptide" evidence="1">
    <location>
        <begin position="1"/>
        <end position="24"/>
    </location>
</feature>
<evidence type="ECO:0000313" key="3">
    <source>
        <dbReference type="Proteomes" id="UP000479293"/>
    </source>
</evidence>
<keyword evidence="1" id="KW-0732">Signal</keyword>
<dbReference type="AlphaFoldDB" id="A0A7C9FRT3"/>
<evidence type="ECO:0008006" key="4">
    <source>
        <dbReference type="Google" id="ProtNLM"/>
    </source>
</evidence>
<reference evidence="2 3" key="1">
    <citation type="submission" date="2019-10" db="EMBL/GenBank/DDBJ databases">
        <title>Draft Genome Sequence of Cytophagaceae sp. SJW1-29.</title>
        <authorList>
            <person name="Choi A."/>
        </authorList>
    </citation>
    <scope>NUCLEOTIDE SEQUENCE [LARGE SCALE GENOMIC DNA]</scope>
    <source>
        <strain evidence="2 3">SJW1-29</strain>
    </source>
</reference>
<dbReference type="Proteomes" id="UP000479293">
    <property type="component" value="Unassembled WGS sequence"/>
</dbReference>
<name>A0A7C9FRT3_9BACT</name>
<evidence type="ECO:0000256" key="1">
    <source>
        <dbReference type="SAM" id="SignalP"/>
    </source>
</evidence>
<dbReference type="RefSeq" id="WP_152764669.1">
    <property type="nucleotide sequence ID" value="NZ_WHLY01000002.1"/>
</dbReference>